<keyword evidence="1" id="KW-0472">Membrane</keyword>
<evidence type="ECO:0000256" key="1">
    <source>
        <dbReference type="SAM" id="Phobius"/>
    </source>
</evidence>
<feature type="transmembrane region" description="Helical" evidence="1">
    <location>
        <begin position="20"/>
        <end position="45"/>
    </location>
</feature>
<keyword evidence="1" id="KW-1133">Transmembrane helix</keyword>
<dbReference type="EMBL" id="JANVFU010000001">
    <property type="protein sequence ID" value="KAJ3750998.1"/>
    <property type="molecule type" value="Genomic_DNA"/>
</dbReference>
<dbReference type="Proteomes" id="UP001142393">
    <property type="component" value="Unassembled WGS sequence"/>
</dbReference>
<accession>A0A9W8U3K9</accession>
<evidence type="ECO:0000313" key="3">
    <source>
        <dbReference type="Proteomes" id="UP001142393"/>
    </source>
</evidence>
<feature type="transmembrane region" description="Helical" evidence="1">
    <location>
        <begin position="219"/>
        <end position="242"/>
    </location>
</feature>
<feature type="transmembrane region" description="Helical" evidence="1">
    <location>
        <begin position="103"/>
        <end position="126"/>
    </location>
</feature>
<sequence>MSTSGNLDTPSELTFERSLYVGGQITAILYGIQLVLYFLSNHLLLHSTRKGKDAYFYAIYGTVLLLLWTVALACNAIFGQYAWIDHRDLEGGPAAYIGGNISAAYNTLGTTAGVMMNFLSDALLIYRCYLLWSSWRIVVFPILIYFGGLSMSILLIYESAQPGANFFVGHAVDFGVPYMSLTISLNIIVTALICARLLYLKNEVNKILGPAHAQMYTSIVAIMVESAALFTVLGIVYVVVYARKSQTSIALVQVWGDFCAISPQLIILRIAMGHGWTKETVGRLTTPTFTFSSHLDTEKELPSLTSTGLPFSDRYSNENTV</sequence>
<evidence type="ECO:0000313" key="2">
    <source>
        <dbReference type="EMBL" id="KAJ3750998.1"/>
    </source>
</evidence>
<keyword evidence="1" id="KW-0812">Transmembrane</keyword>
<keyword evidence="3" id="KW-1185">Reference proteome</keyword>
<feature type="transmembrane region" description="Helical" evidence="1">
    <location>
        <begin position="177"/>
        <end position="199"/>
    </location>
</feature>
<feature type="transmembrane region" description="Helical" evidence="1">
    <location>
        <begin position="57"/>
        <end position="83"/>
    </location>
</feature>
<reference evidence="2 3" key="1">
    <citation type="journal article" date="2023" name="Proc. Natl. Acad. Sci. U.S.A.">
        <title>A global phylogenomic analysis of the shiitake genus Lentinula.</title>
        <authorList>
            <person name="Sierra-Patev S."/>
            <person name="Min B."/>
            <person name="Naranjo-Ortiz M."/>
            <person name="Looney B."/>
            <person name="Konkel Z."/>
            <person name="Slot J.C."/>
            <person name="Sakamoto Y."/>
            <person name="Steenwyk J.L."/>
            <person name="Rokas A."/>
            <person name="Carro J."/>
            <person name="Camarero S."/>
            <person name="Ferreira P."/>
            <person name="Molpeceres G."/>
            <person name="Ruiz-Duenas F.J."/>
            <person name="Serrano A."/>
            <person name="Henrissat B."/>
            <person name="Drula E."/>
            <person name="Hughes K.W."/>
            <person name="Mata J.L."/>
            <person name="Ishikawa N.K."/>
            <person name="Vargas-Isla R."/>
            <person name="Ushijima S."/>
            <person name="Smith C.A."/>
            <person name="Donoghue J."/>
            <person name="Ahrendt S."/>
            <person name="Andreopoulos W."/>
            <person name="He G."/>
            <person name="LaButti K."/>
            <person name="Lipzen A."/>
            <person name="Ng V."/>
            <person name="Riley R."/>
            <person name="Sandor L."/>
            <person name="Barry K."/>
            <person name="Martinez A.T."/>
            <person name="Xiao Y."/>
            <person name="Gibbons J.G."/>
            <person name="Terashima K."/>
            <person name="Grigoriev I.V."/>
            <person name="Hibbett D."/>
        </authorList>
    </citation>
    <scope>NUCLEOTIDE SEQUENCE [LARGE SCALE GENOMIC DNA]</scope>
    <source>
        <strain evidence="2 3">TFB7810</strain>
    </source>
</reference>
<protein>
    <submittedName>
        <fullName evidence="2">Uncharacterized protein</fullName>
    </submittedName>
</protein>
<feature type="transmembrane region" description="Helical" evidence="1">
    <location>
        <begin position="248"/>
        <end position="268"/>
    </location>
</feature>
<proteinExistence type="predicted"/>
<dbReference type="AlphaFoldDB" id="A0A9W8U3K9"/>
<feature type="transmembrane region" description="Helical" evidence="1">
    <location>
        <begin position="138"/>
        <end position="157"/>
    </location>
</feature>
<name>A0A9W8U3K9_9AGAR</name>
<organism evidence="2 3">
    <name type="scientific">Lentinula detonsa</name>
    <dbReference type="NCBI Taxonomy" id="2804962"/>
    <lineage>
        <taxon>Eukaryota</taxon>
        <taxon>Fungi</taxon>
        <taxon>Dikarya</taxon>
        <taxon>Basidiomycota</taxon>
        <taxon>Agaricomycotina</taxon>
        <taxon>Agaricomycetes</taxon>
        <taxon>Agaricomycetidae</taxon>
        <taxon>Agaricales</taxon>
        <taxon>Marasmiineae</taxon>
        <taxon>Omphalotaceae</taxon>
        <taxon>Lentinula</taxon>
    </lineage>
</organism>
<comment type="caution">
    <text evidence="2">The sequence shown here is derived from an EMBL/GenBank/DDBJ whole genome shotgun (WGS) entry which is preliminary data.</text>
</comment>
<gene>
    <name evidence="2" type="ORF">DFH05DRAFT_1386688</name>
</gene>